<sequence length="555" mass="60561">MGMKRKGRKREREREGGAWGWWVEEMRWGWLASAPTLPSPQKPLLSPSPTTFFSHLSTSSAPETAAAFIDATTGRSISFSQLVRFSETLAASLQRRLGLTRGDSALVISPNSLHVPVLYFALFSLGVIVSPSNPASTESEISRQIELCKPVIAFATSSTAHKVPSLKFSTVVLESPEFHSMMTVETGNLRRVRVSQSDPAMILYSSGTTGRVKGVVLTHRNWISAVAGANVLRQERASLTVTMCTVPYFHVYGCGLCMRAVALGQSVVAIERLNVRSLMSAVQEFRVTHLAVAPPVIVMMANGGDLVDGCDLRSLEAVLCSGAPVSTAVIERFTKRFPNVQVTQAYGLTETTGGISRTVGLEESQRLGASGRLIPYCQAKIVDPDTGIALPPLRTGELWVRGPSIMKGYVGNEEATAEILDSEGWLRTGDICHFDRDGFIYVVDRIKELIKYKGYQVAPAELEHLLHSHPDTVEAAVIPYPDAQAGQVPMAFVVRRPQSSIDESEIMDFIAKQVAPYKKIRRVSFINSIPKNATGKVLRKDLIKLASSRSGCSKL</sequence>
<dbReference type="EMBL" id="QGNW01001606">
    <property type="protein sequence ID" value="RVW35397.1"/>
    <property type="molecule type" value="Genomic_DNA"/>
</dbReference>
<evidence type="ECO:0000256" key="2">
    <source>
        <dbReference type="ARBA" id="ARBA00022598"/>
    </source>
</evidence>
<evidence type="ECO:0000313" key="6">
    <source>
        <dbReference type="Proteomes" id="UP000288805"/>
    </source>
</evidence>
<evidence type="ECO:0000259" key="3">
    <source>
        <dbReference type="Pfam" id="PF00501"/>
    </source>
</evidence>
<proteinExistence type="inferred from homology"/>
<name>A0A438DIU6_VITVI</name>
<dbReference type="InterPro" id="IPR042099">
    <property type="entry name" value="ANL_N_sf"/>
</dbReference>
<dbReference type="PANTHER" id="PTHR24096:SF362">
    <property type="entry name" value="4-COUMARATE--COA LIGASE-LIKE 9"/>
    <property type="match status" value="1"/>
</dbReference>
<organism evidence="5 6">
    <name type="scientific">Vitis vinifera</name>
    <name type="common">Grape</name>
    <dbReference type="NCBI Taxonomy" id="29760"/>
    <lineage>
        <taxon>Eukaryota</taxon>
        <taxon>Viridiplantae</taxon>
        <taxon>Streptophyta</taxon>
        <taxon>Embryophyta</taxon>
        <taxon>Tracheophyta</taxon>
        <taxon>Spermatophyta</taxon>
        <taxon>Magnoliopsida</taxon>
        <taxon>eudicotyledons</taxon>
        <taxon>Gunneridae</taxon>
        <taxon>Pentapetalae</taxon>
        <taxon>rosids</taxon>
        <taxon>Vitales</taxon>
        <taxon>Vitaceae</taxon>
        <taxon>Viteae</taxon>
        <taxon>Vitis</taxon>
    </lineage>
</organism>
<comment type="similarity">
    <text evidence="1">Belongs to the ATP-dependent AMP-binding enzyme family.</text>
</comment>
<dbReference type="FunFam" id="3.30.300.30:FF:000007">
    <property type="entry name" value="4-coumarate--CoA ligase 2"/>
    <property type="match status" value="1"/>
</dbReference>
<dbReference type="Proteomes" id="UP000288805">
    <property type="component" value="Unassembled WGS sequence"/>
</dbReference>
<keyword evidence="2 5" id="KW-0436">Ligase</keyword>
<dbReference type="GO" id="GO:0016874">
    <property type="term" value="F:ligase activity"/>
    <property type="evidence" value="ECO:0007669"/>
    <property type="project" value="UniProtKB-KW"/>
</dbReference>
<reference evidence="5 6" key="1">
    <citation type="journal article" date="2018" name="PLoS Genet.">
        <title>Population sequencing reveals clonal diversity and ancestral inbreeding in the grapevine cultivar Chardonnay.</title>
        <authorList>
            <person name="Roach M.J."/>
            <person name="Johnson D.L."/>
            <person name="Bohlmann J."/>
            <person name="van Vuuren H.J."/>
            <person name="Jones S.J."/>
            <person name="Pretorius I.S."/>
            <person name="Schmidt S.A."/>
            <person name="Borneman A.R."/>
        </authorList>
    </citation>
    <scope>NUCLEOTIDE SEQUENCE [LARGE SCALE GENOMIC DNA]</scope>
    <source>
        <strain evidence="6">cv. Chardonnay</strain>
        <tissue evidence="5">Leaf</tissue>
    </source>
</reference>
<dbReference type="SUPFAM" id="SSF56801">
    <property type="entry name" value="Acetyl-CoA synthetase-like"/>
    <property type="match status" value="1"/>
</dbReference>
<dbReference type="CDD" id="cd05904">
    <property type="entry name" value="4CL"/>
    <property type="match status" value="1"/>
</dbReference>
<dbReference type="InterPro" id="IPR045851">
    <property type="entry name" value="AMP-bd_C_sf"/>
</dbReference>
<dbReference type="PANTHER" id="PTHR24096">
    <property type="entry name" value="LONG-CHAIN-FATTY-ACID--COA LIGASE"/>
    <property type="match status" value="1"/>
</dbReference>
<evidence type="ECO:0000259" key="4">
    <source>
        <dbReference type="Pfam" id="PF13193"/>
    </source>
</evidence>
<dbReference type="Pfam" id="PF13193">
    <property type="entry name" value="AMP-binding_C"/>
    <property type="match status" value="1"/>
</dbReference>
<accession>A0A438DIU6</accession>
<comment type="caution">
    <text evidence="5">The sequence shown here is derived from an EMBL/GenBank/DDBJ whole genome shotgun (WGS) entry which is preliminary data.</text>
</comment>
<dbReference type="Gene3D" id="3.30.300.30">
    <property type="match status" value="1"/>
</dbReference>
<dbReference type="Gene3D" id="3.40.50.12780">
    <property type="entry name" value="N-terminal domain of ligase-like"/>
    <property type="match status" value="1"/>
</dbReference>
<protein>
    <submittedName>
        <fullName evidence="5">4-coumarate--CoA ligase-like 9</fullName>
    </submittedName>
</protein>
<evidence type="ECO:0000256" key="1">
    <source>
        <dbReference type="ARBA" id="ARBA00006432"/>
    </source>
</evidence>
<dbReference type="InterPro" id="IPR025110">
    <property type="entry name" value="AMP-bd_C"/>
</dbReference>
<feature type="domain" description="AMP-binding enzyme C-terminal" evidence="4">
    <location>
        <begin position="461"/>
        <end position="536"/>
    </location>
</feature>
<evidence type="ECO:0000313" key="5">
    <source>
        <dbReference type="EMBL" id="RVW35397.1"/>
    </source>
</evidence>
<gene>
    <name evidence="5" type="primary">4CLL9_5</name>
    <name evidence="5" type="ORF">CK203_077033</name>
</gene>
<dbReference type="PROSITE" id="PS00455">
    <property type="entry name" value="AMP_BINDING"/>
    <property type="match status" value="1"/>
</dbReference>
<dbReference type="AlphaFoldDB" id="A0A438DIU6"/>
<feature type="domain" description="AMP-dependent synthetase/ligase" evidence="3">
    <location>
        <begin position="64"/>
        <end position="409"/>
    </location>
</feature>
<dbReference type="Pfam" id="PF00501">
    <property type="entry name" value="AMP-binding"/>
    <property type="match status" value="1"/>
</dbReference>
<dbReference type="InterPro" id="IPR000873">
    <property type="entry name" value="AMP-dep_synth/lig_dom"/>
</dbReference>
<dbReference type="InterPro" id="IPR020845">
    <property type="entry name" value="AMP-binding_CS"/>
</dbReference>